<accession>A0A1S7TJ70</accession>
<evidence type="ECO:0000313" key="2">
    <source>
        <dbReference type="EMBL" id="CVI54591.1"/>
    </source>
</evidence>
<evidence type="ECO:0000313" key="3">
    <source>
        <dbReference type="Proteomes" id="UP000192140"/>
    </source>
</evidence>
<protein>
    <submittedName>
        <fullName evidence="2">Uncharacterized protein</fullName>
    </submittedName>
</protein>
<keyword evidence="1" id="KW-0732">Signal</keyword>
<dbReference type="AlphaFoldDB" id="A0A1S7TJ70"/>
<feature type="chain" id="PRO_5010545953" evidence="1">
    <location>
        <begin position="27"/>
        <end position="127"/>
    </location>
</feature>
<proteinExistence type="predicted"/>
<keyword evidence="3" id="KW-1185">Reference proteome</keyword>
<dbReference type="EMBL" id="FCNP01000004">
    <property type="protein sequence ID" value="CVI54591.1"/>
    <property type="molecule type" value="Genomic_DNA"/>
</dbReference>
<evidence type="ECO:0000256" key="1">
    <source>
        <dbReference type="SAM" id="SignalP"/>
    </source>
</evidence>
<comment type="caution">
    <text evidence="2">The sequence shown here is derived from an EMBL/GenBank/DDBJ whole genome shotgun (WGS) entry which is preliminary data.</text>
</comment>
<reference evidence="2" key="1">
    <citation type="submission" date="2016-01" db="EMBL/GenBank/DDBJ databases">
        <authorList>
            <person name="Regsiter A."/>
            <person name="william w."/>
        </authorList>
    </citation>
    <scope>NUCLEOTIDE SEQUENCE</scope>
    <source>
        <strain evidence="2">NCPPB 1641</strain>
    </source>
</reference>
<name>A0A1S7TJ70_9HYPH</name>
<dbReference type="Proteomes" id="UP000192140">
    <property type="component" value="Unassembled WGS sequence"/>
</dbReference>
<sequence length="127" mass="13724">MATMRFSSFSPLLAVAFLSLPYVAQAASFKELSGQGYKVGTLSSNKAGIRGWNLSKGSDRYFCEMRATMAYSGKNGMVSFTSAGRMITLDRATVEKSLGSSLNLPKYEDLKAGRLRADDVGSCRKLA</sequence>
<organism evidence="2 3">
    <name type="scientific">Agrobacterium deltaense NCPPB 1641</name>
    <dbReference type="NCBI Taxonomy" id="1183425"/>
    <lineage>
        <taxon>Bacteria</taxon>
        <taxon>Pseudomonadati</taxon>
        <taxon>Pseudomonadota</taxon>
        <taxon>Alphaproteobacteria</taxon>
        <taxon>Hyphomicrobiales</taxon>
        <taxon>Rhizobiaceae</taxon>
        <taxon>Rhizobium/Agrobacterium group</taxon>
        <taxon>Agrobacterium</taxon>
    </lineage>
</organism>
<gene>
    <name evidence="2" type="ORF">AGR7A_Cc120105</name>
</gene>
<feature type="signal peptide" evidence="1">
    <location>
        <begin position="1"/>
        <end position="26"/>
    </location>
</feature>